<dbReference type="EMBL" id="CP109441">
    <property type="protein sequence ID" value="WUV46317.1"/>
    <property type="molecule type" value="Genomic_DNA"/>
</dbReference>
<name>A0ABZ1YSR7_9NOCA</name>
<gene>
    <name evidence="1" type="ORF">OG563_45930</name>
</gene>
<reference evidence="1" key="1">
    <citation type="submission" date="2022-10" db="EMBL/GenBank/DDBJ databases">
        <title>The complete genomes of actinobacterial strains from the NBC collection.</title>
        <authorList>
            <person name="Joergensen T.S."/>
            <person name="Alvarez Arevalo M."/>
            <person name="Sterndorff E.B."/>
            <person name="Faurdal D."/>
            <person name="Vuksanovic O."/>
            <person name="Mourched A.-S."/>
            <person name="Charusanti P."/>
            <person name="Shaw S."/>
            <person name="Blin K."/>
            <person name="Weber T."/>
        </authorList>
    </citation>
    <scope>NUCLEOTIDE SEQUENCE</scope>
    <source>
        <strain evidence="1">NBC_01482</strain>
    </source>
</reference>
<proteinExistence type="predicted"/>
<evidence type="ECO:0000313" key="1">
    <source>
        <dbReference type="EMBL" id="WUV46317.1"/>
    </source>
</evidence>
<dbReference type="Proteomes" id="UP001432062">
    <property type="component" value="Chromosome"/>
</dbReference>
<organism evidence="1 2">
    <name type="scientific">Nocardia vinacea</name>
    <dbReference type="NCBI Taxonomy" id="96468"/>
    <lineage>
        <taxon>Bacteria</taxon>
        <taxon>Bacillati</taxon>
        <taxon>Actinomycetota</taxon>
        <taxon>Actinomycetes</taxon>
        <taxon>Mycobacteriales</taxon>
        <taxon>Nocardiaceae</taxon>
        <taxon>Nocardia</taxon>
    </lineage>
</organism>
<evidence type="ECO:0000313" key="2">
    <source>
        <dbReference type="Proteomes" id="UP001432062"/>
    </source>
</evidence>
<sequence>MTESVTAAFAASRDVVGQLREQAVAAFYDPHAEHSAAEATARVWSLAGELTGGDLLAQCQIYRAALVWGIRQVPADIGEILSSAPAAPLCETVAALVIAEACVVTEPSDAEQWILARDQAHVLAVDPDATAGFAGEALLFGALACARRRKLAEGAFPRHCALVLWLAAAIYRSRDARWTATELGSRNGWVLTDRNGRVEGPGRRTYHLDLTGAQEYVLTERYATCRRVLASRIAAGQNLEPVTGAYLRYLIAVDTDTRAGIFFVPGEFTEVEYKACAFEALGTNLEPTLHVHSDCQVFYAANVVWQQLAP</sequence>
<keyword evidence="2" id="KW-1185">Reference proteome</keyword>
<dbReference type="RefSeq" id="WP_329409966.1">
    <property type="nucleotide sequence ID" value="NZ_CP109441.1"/>
</dbReference>
<protein>
    <submittedName>
        <fullName evidence="1">Uncharacterized protein</fullName>
    </submittedName>
</protein>
<accession>A0ABZ1YSR7</accession>